<dbReference type="SUPFAM" id="SSF53474">
    <property type="entry name" value="alpha/beta-Hydrolases"/>
    <property type="match status" value="1"/>
</dbReference>
<evidence type="ECO:0000313" key="4">
    <source>
        <dbReference type="Proteomes" id="UP000053617"/>
    </source>
</evidence>
<name>A0A0D2IQK5_9EURO</name>
<dbReference type="PANTHER" id="PTHR47842:SF1">
    <property type="entry name" value="DUF676 DOMAIN-CONTAINING PROTEIN"/>
    <property type="match status" value="1"/>
</dbReference>
<dbReference type="PANTHER" id="PTHR47842">
    <property type="entry name" value="EXPRESSED PROTEIN"/>
    <property type="match status" value="1"/>
</dbReference>
<feature type="region of interest" description="Disordered" evidence="1">
    <location>
        <begin position="119"/>
        <end position="157"/>
    </location>
</feature>
<dbReference type="Pfam" id="PF12697">
    <property type="entry name" value="Abhydrolase_6"/>
    <property type="match status" value="1"/>
</dbReference>
<reference evidence="3 4" key="1">
    <citation type="submission" date="2015-01" db="EMBL/GenBank/DDBJ databases">
        <title>The Genome Sequence of Rhinocladiella mackenzie CBS 650.93.</title>
        <authorList>
            <consortium name="The Broad Institute Genomics Platform"/>
            <person name="Cuomo C."/>
            <person name="de Hoog S."/>
            <person name="Gorbushina A."/>
            <person name="Stielow B."/>
            <person name="Teixiera M."/>
            <person name="Abouelleil A."/>
            <person name="Chapman S.B."/>
            <person name="Priest M."/>
            <person name="Young S.K."/>
            <person name="Wortman J."/>
            <person name="Nusbaum C."/>
            <person name="Birren B."/>
        </authorList>
    </citation>
    <scope>NUCLEOTIDE SEQUENCE [LARGE SCALE GENOMIC DNA]</scope>
    <source>
        <strain evidence="3 4">CBS 650.93</strain>
    </source>
</reference>
<evidence type="ECO:0000256" key="1">
    <source>
        <dbReference type="SAM" id="MobiDB-lite"/>
    </source>
</evidence>
<dbReference type="STRING" id="1442369.A0A0D2IQK5"/>
<feature type="region of interest" description="Disordered" evidence="1">
    <location>
        <begin position="489"/>
        <end position="514"/>
    </location>
</feature>
<dbReference type="Proteomes" id="UP000053617">
    <property type="component" value="Unassembled WGS sequence"/>
</dbReference>
<organism evidence="3 4">
    <name type="scientific">Rhinocladiella mackenziei CBS 650.93</name>
    <dbReference type="NCBI Taxonomy" id="1442369"/>
    <lineage>
        <taxon>Eukaryota</taxon>
        <taxon>Fungi</taxon>
        <taxon>Dikarya</taxon>
        <taxon>Ascomycota</taxon>
        <taxon>Pezizomycotina</taxon>
        <taxon>Eurotiomycetes</taxon>
        <taxon>Chaetothyriomycetidae</taxon>
        <taxon>Chaetothyriales</taxon>
        <taxon>Herpotrichiellaceae</taxon>
        <taxon>Rhinocladiella</taxon>
    </lineage>
</organism>
<proteinExistence type="predicted"/>
<accession>A0A0D2IQK5</accession>
<dbReference type="RefSeq" id="XP_013275370.1">
    <property type="nucleotide sequence ID" value="XM_013419916.1"/>
</dbReference>
<evidence type="ECO:0000313" key="3">
    <source>
        <dbReference type="EMBL" id="KIX08234.1"/>
    </source>
</evidence>
<protein>
    <recommendedName>
        <fullName evidence="2">AB hydrolase-1 domain-containing protein</fullName>
    </recommendedName>
</protein>
<dbReference type="EMBL" id="KN847476">
    <property type="protein sequence ID" value="KIX08234.1"/>
    <property type="molecule type" value="Genomic_DNA"/>
</dbReference>
<dbReference type="HOGENOM" id="CLU_020826_1_1_1"/>
<evidence type="ECO:0000259" key="2">
    <source>
        <dbReference type="Pfam" id="PF12697"/>
    </source>
</evidence>
<dbReference type="InterPro" id="IPR000073">
    <property type="entry name" value="AB_hydrolase_1"/>
</dbReference>
<keyword evidence="4" id="KW-1185">Reference proteome</keyword>
<dbReference type="InterPro" id="IPR029058">
    <property type="entry name" value="AB_hydrolase_fold"/>
</dbReference>
<feature type="compositionally biased region" description="Low complexity" evidence="1">
    <location>
        <begin position="132"/>
        <end position="147"/>
    </location>
</feature>
<dbReference type="OrthoDB" id="442243at2759"/>
<dbReference type="Gene3D" id="3.40.50.1820">
    <property type="entry name" value="alpha/beta hydrolase"/>
    <property type="match status" value="1"/>
</dbReference>
<dbReference type="AlphaFoldDB" id="A0A0D2IQK5"/>
<sequence length="561" mass="61356">MRKTLLLVFIHGFQGGDNTFGTFPEHLRALVSHALPDIDVVAVTYPKFETRGELKDCVTRFRECGPTRLQNKVIDLEVARSTPSPTVDPSVHVILIGHSMGGIVAVETYLLLASEQPIHPTSSRKYPERPTFHSTTTPNSTTSTSHPTRSHDHDTSESNNFMFPHVQGILAFDTPFLGLAPGMVAYGLEGGHKVFSNAYSTYNDVASLFGWGSKSEPNVASASASSKAIGALPAPTSATADAAATPKWQSWGKYAMFAGAAGAVVAGGAAALYSQREKISAGLQWASDHLLFVNELFRPEYLRQRIESIEEMCKDHGAGCANLYTNLGKGAREGYGITASVAGKERTFCNLPVHVSKDSKEVRDGKGNGFRWVKAINDKAVDETTAHISMFIPRDNPGFYTLGEQAKECITAWIDQGWYRASNGPTFLGKDHSISFAKVDDGWEKPDYDAEEIKGNERERDRYGRYQYPDADIEGNLARDWASVDLHQGRDGIDSGDDDDVKMRDHGYEGEDLEDSVIVEKGAKGEVPLPKSRPNSGLYSNGITKFCESSIEAECSGERKR</sequence>
<feature type="domain" description="AB hydrolase-1" evidence="2">
    <location>
        <begin position="7"/>
        <end position="119"/>
    </location>
</feature>
<dbReference type="GeneID" id="25290961"/>
<dbReference type="VEuPathDB" id="FungiDB:Z518_02890"/>
<gene>
    <name evidence="3" type="ORF">Z518_02890</name>
</gene>